<comment type="function">
    <text evidence="1 9">May be involved in recombinational repair of damaged DNA.</text>
</comment>
<evidence type="ECO:0000256" key="10">
    <source>
        <dbReference type="SAM" id="Coils"/>
    </source>
</evidence>
<accession>A0A249KT51</accession>
<dbReference type="RefSeq" id="WP_095685860.1">
    <property type="nucleotide sequence ID" value="NZ_CP016776.1"/>
</dbReference>
<evidence type="ECO:0000256" key="5">
    <source>
        <dbReference type="ARBA" id="ARBA00022763"/>
    </source>
</evidence>
<keyword evidence="5 9" id="KW-0227">DNA damage</keyword>
<comment type="similarity">
    <text evidence="2 9">Belongs to the RecN family.</text>
</comment>
<evidence type="ECO:0000256" key="4">
    <source>
        <dbReference type="ARBA" id="ARBA00022741"/>
    </source>
</evidence>
<dbReference type="PIRSF" id="PIRSF003128">
    <property type="entry name" value="RecN"/>
    <property type="match status" value="1"/>
</dbReference>
<gene>
    <name evidence="13" type="ORF">A7sIIA15_03770</name>
</gene>
<evidence type="ECO:0000256" key="7">
    <source>
        <dbReference type="ARBA" id="ARBA00023204"/>
    </source>
</evidence>
<feature type="coiled-coil region" evidence="10">
    <location>
        <begin position="340"/>
        <end position="374"/>
    </location>
</feature>
<keyword evidence="6" id="KW-0067">ATP-binding</keyword>
<dbReference type="CDD" id="cd03241">
    <property type="entry name" value="ABC_RecN"/>
    <property type="match status" value="1"/>
</dbReference>
<dbReference type="InterPro" id="IPR003395">
    <property type="entry name" value="RecF/RecN/SMC_N"/>
</dbReference>
<feature type="domain" description="RecF/RecN/SMC N-terminal" evidence="12">
    <location>
        <begin position="8"/>
        <end position="528"/>
    </location>
</feature>
<reference evidence="13 14" key="1">
    <citation type="submission" date="2016-07" db="EMBL/GenBank/DDBJ databases">
        <title>High microdiversification within the ubiquitous acI lineage of Actinobacteria.</title>
        <authorList>
            <person name="Neuenschwander S.M."/>
            <person name="Salcher M."/>
            <person name="Ghai R."/>
            <person name="Pernthaler J."/>
        </authorList>
    </citation>
    <scope>NUCLEOTIDE SEQUENCE [LARGE SCALE GENOMIC DNA]</scope>
    <source>
        <strain evidence="13">MMS-IIA-15</strain>
    </source>
</reference>
<dbReference type="OrthoDB" id="9806954at2"/>
<name>A0A249KT51_9ACTN</name>
<dbReference type="InterPro" id="IPR004604">
    <property type="entry name" value="DNA_recomb/repair_RecN"/>
</dbReference>
<keyword evidence="7 9" id="KW-0234">DNA repair</keyword>
<dbReference type="InterPro" id="IPR027417">
    <property type="entry name" value="P-loop_NTPase"/>
</dbReference>
<dbReference type="PANTHER" id="PTHR11059">
    <property type="entry name" value="DNA REPAIR PROTEIN RECN"/>
    <property type="match status" value="1"/>
</dbReference>
<keyword evidence="10" id="KW-0175">Coiled coil</keyword>
<evidence type="ECO:0000256" key="9">
    <source>
        <dbReference type="PIRNR" id="PIRNR003128"/>
    </source>
</evidence>
<proteinExistence type="inferred from homology"/>
<evidence type="ECO:0000256" key="6">
    <source>
        <dbReference type="ARBA" id="ARBA00022840"/>
    </source>
</evidence>
<evidence type="ECO:0000259" key="12">
    <source>
        <dbReference type="Pfam" id="PF02463"/>
    </source>
</evidence>
<evidence type="ECO:0000313" key="13">
    <source>
        <dbReference type="EMBL" id="ASY19992.1"/>
    </source>
</evidence>
<protein>
    <recommendedName>
        <fullName evidence="3 9">DNA repair protein RecN</fullName>
    </recommendedName>
    <alternativeName>
        <fullName evidence="8 9">Recombination protein N</fullName>
    </alternativeName>
</protein>
<evidence type="ECO:0000256" key="8">
    <source>
        <dbReference type="ARBA" id="ARBA00033408"/>
    </source>
</evidence>
<dbReference type="GO" id="GO:0043590">
    <property type="term" value="C:bacterial nucleoid"/>
    <property type="evidence" value="ECO:0007669"/>
    <property type="project" value="TreeGrafter"/>
</dbReference>
<dbReference type="GO" id="GO:0005524">
    <property type="term" value="F:ATP binding"/>
    <property type="evidence" value="ECO:0007669"/>
    <property type="project" value="UniProtKB-KW"/>
</dbReference>
<evidence type="ECO:0000256" key="11">
    <source>
        <dbReference type="SAM" id="MobiDB-lite"/>
    </source>
</evidence>
<dbReference type="KEGG" id="pvn:A7sIIA15_03770"/>
<dbReference type="EMBL" id="CP016776">
    <property type="protein sequence ID" value="ASY19992.1"/>
    <property type="molecule type" value="Genomic_DNA"/>
</dbReference>
<evidence type="ECO:0000256" key="3">
    <source>
        <dbReference type="ARBA" id="ARBA00021315"/>
    </source>
</evidence>
<dbReference type="GO" id="GO:0009432">
    <property type="term" value="P:SOS response"/>
    <property type="evidence" value="ECO:0007669"/>
    <property type="project" value="TreeGrafter"/>
</dbReference>
<dbReference type="NCBIfam" id="TIGR00634">
    <property type="entry name" value="recN"/>
    <property type="match status" value="1"/>
</dbReference>
<dbReference type="AlphaFoldDB" id="A0A249KT51"/>
<dbReference type="GO" id="GO:0006281">
    <property type="term" value="P:DNA repair"/>
    <property type="evidence" value="ECO:0007669"/>
    <property type="project" value="UniProtKB-KW"/>
</dbReference>
<evidence type="ECO:0000313" key="14">
    <source>
        <dbReference type="Proteomes" id="UP000217186"/>
    </source>
</evidence>
<evidence type="ECO:0000256" key="1">
    <source>
        <dbReference type="ARBA" id="ARBA00003618"/>
    </source>
</evidence>
<sequence>MSDRTFLEEISIRSIGVIEHSTLEISPGLTVLTGETGAGKTMILTALNLILGGKSDSSLVRKGSERLVASGSFSVPKSLQDSFEEHGLQVEDGQLILTRTVNADGKSKATSNAISVPSSALAAASENLVEVHAQAANLNMTKAAKQRELLDRFGGKELHSALVNYQSELANYHELKSRITAMKKSIDSRDAQLSELREFAAVMGKLKLERGELHEISNEIGRLSSVEDLRLAAQNASSVIEEEESGSLTTLGITRKSLDSVRAKDPQIEELYQRVSEAFFLVDDAKGVLASYIANLEADPARLDYLNARKAEMNSLIKKYGGSQSADDELIALIERFESSKNAIADLEGGDERLKELETELVGIKKKLVSAAKSLTSVRSENAGKLSKEVTKEIQQLSMPHTSFHCQVQSADYNALKESDFTALGCDEIAMLIQGHKDGPLVPLAKGASGGEMSRVMLALEVVLAATHPVGTYVFDEVDAGVGGKAAIEVGRRLHALSQHAQVIVVTHLPQVAAWADSHFVVTKNSDGSVTESNVRKVVKEDRVEEIARMLAGMESSTSAREHATELLELPLSKR</sequence>
<evidence type="ECO:0000256" key="2">
    <source>
        <dbReference type="ARBA" id="ARBA00009441"/>
    </source>
</evidence>
<dbReference type="Pfam" id="PF02463">
    <property type="entry name" value="SMC_N"/>
    <property type="match status" value="1"/>
</dbReference>
<dbReference type="GO" id="GO:0006310">
    <property type="term" value="P:DNA recombination"/>
    <property type="evidence" value="ECO:0007669"/>
    <property type="project" value="InterPro"/>
</dbReference>
<dbReference type="PANTHER" id="PTHR11059:SF0">
    <property type="entry name" value="DNA REPAIR PROTEIN RECN"/>
    <property type="match status" value="1"/>
</dbReference>
<dbReference type="Proteomes" id="UP000217186">
    <property type="component" value="Chromosome"/>
</dbReference>
<keyword evidence="4" id="KW-0547">Nucleotide-binding</keyword>
<dbReference type="SUPFAM" id="SSF52540">
    <property type="entry name" value="P-loop containing nucleoside triphosphate hydrolases"/>
    <property type="match status" value="1"/>
</dbReference>
<feature type="region of interest" description="Disordered" evidence="11">
    <location>
        <begin position="555"/>
        <end position="575"/>
    </location>
</feature>
<dbReference type="Gene3D" id="3.40.50.300">
    <property type="entry name" value="P-loop containing nucleotide triphosphate hydrolases"/>
    <property type="match status" value="2"/>
</dbReference>
<keyword evidence="14" id="KW-1185">Reference proteome</keyword>
<organism evidence="13 14">
    <name type="scientific">Candidatus Planktophila vernalis</name>
    <dbReference type="NCBI Taxonomy" id="1884907"/>
    <lineage>
        <taxon>Bacteria</taxon>
        <taxon>Bacillati</taxon>
        <taxon>Actinomycetota</taxon>
        <taxon>Actinomycetes</taxon>
        <taxon>Candidatus Nanopelagicales</taxon>
        <taxon>Candidatus Nanopelagicaceae</taxon>
        <taxon>Candidatus Planktophila</taxon>
    </lineage>
</organism>